<reference evidence="1 2" key="1">
    <citation type="submission" date="2015-04" db="EMBL/GenBank/DDBJ databases">
        <authorList>
            <person name="Syromyatnikov M.Y."/>
            <person name="Popov V.N."/>
        </authorList>
    </citation>
    <scope>NUCLEOTIDE SEQUENCE [LARGE SCALE GENOMIC DNA]</scope>
</reference>
<evidence type="ECO:0000313" key="1">
    <source>
        <dbReference type="EMBL" id="CRK89493.1"/>
    </source>
</evidence>
<protein>
    <submittedName>
        <fullName evidence="1">CLUMA_CG003229, isoform A</fullName>
    </submittedName>
</protein>
<sequence length="101" mass="11828">MSFLGIIIGRTFTSPQHQRMAQASFLSVASCNYVMHFAIKRLVQKMHQQRKTNDPESLKCQERRKAIYLTESITYEKKKLLCCVCNKAEEKRKMKNVLSQE</sequence>
<dbReference type="EMBL" id="CVRI01000012">
    <property type="protein sequence ID" value="CRK89493.1"/>
    <property type="molecule type" value="Genomic_DNA"/>
</dbReference>
<proteinExistence type="predicted"/>
<keyword evidence="2" id="KW-1185">Reference proteome</keyword>
<name>A0A1J1HN65_9DIPT</name>
<evidence type="ECO:0000313" key="2">
    <source>
        <dbReference type="Proteomes" id="UP000183832"/>
    </source>
</evidence>
<accession>A0A1J1HN65</accession>
<organism evidence="1 2">
    <name type="scientific">Clunio marinus</name>
    <dbReference type="NCBI Taxonomy" id="568069"/>
    <lineage>
        <taxon>Eukaryota</taxon>
        <taxon>Metazoa</taxon>
        <taxon>Ecdysozoa</taxon>
        <taxon>Arthropoda</taxon>
        <taxon>Hexapoda</taxon>
        <taxon>Insecta</taxon>
        <taxon>Pterygota</taxon>
        <taxon>Neoptera</taxon>
        <taxon>Endopterygota</taxon>
        <taxon>Diptera</taxon>
        <taxon>Nematocera</taxon>
        <taxon>Chironomoidea</taxon>
        <taxon>Chironomidae</taxon>
        <taxon>Clunio</taxon>
    </lineage>
</organism>
<dbReference type="AlphaFoldDB" id="A0A1J1HN65"/>
<dbReference type="Proteomes" id="UP000183832">
    <property type="component" value="Unassembled WGS sequence"/>
</dbReference>
<gene>
    <name evidence="1" type="ORF">CLUMA_CG003229</name>
</gene>